<proteinExistence type="predicted"/>
<evidence type="ECO:0000313" key="2">
    <source>
        <dbReference type="Proteomes" id="UP000784294"/>
    </source>
</evidence>
<gene>
    <name evidence="1" type="ORF">PXEA_LOCUS35635</name>
</gene>
<accession>A0A448XQ68</accession>
<keyword evidence="2" id="KW-1185">Reference proteome</keyword>
<dbReference type="AlphaFoldDB" id="A0A448XQ68"/>
<evidence type="ECO:0000313" key="1">
    <source>
        <dbReference type="EMBL" id="VEL42195.1"/>
    </source>
</evidence>
<comment type="caution">
    <text evidence="1">The sequence shown here is derived from an EMBL/GenBank/DDBJ whole genome shotgun (WGS) entry which is preliminary data.</text>
</comment>
<dbReference type="Proteomes" id="UP000784294">
    <property type="component" value="Unassembled WGS sequence"/>
</dbReference>
<name>A0A448XQ68_9PLAT</name>
<dbReference type="EMBL" id="CAAALY010273071">
    <property type="protein sequence ID" value="VEL42195.1"/>
    <property type="molecule type" value="Genomic_DNA"/>
</dbReference>
<sequence length="90" mass="10488">MARLTDDADYDDFICLFDEFVSWCGEWQGSLMMPTTSLVRRMAKLTDDADYDAGENEFVAWCGEWQNSLMMPTTMPAKRLRMYQENGKTH</sequence>
<reference evidence="1" key="1">
    <citation type="submission" date="2018-11" db="EMBL/GenBank/DDBJ databases">
        <authorList>
            <consortium name="Pathogen Informatics"/>
        </authorList>
    </citation>
    <scope>NUCLEOTIDE SEQUENCE</scope>
</reference>
<organism evidence="1 2">
    <name type="scientific">Protopolystoma xenopodis</name>
    <dbReference type="NCBI Taxonomy" id="117903"/>
    <lineage>
        <taxon>Eukaryota</taxon>
        <taxon>Metazoa</taxon>
        <taxon>Spiralia</taxon>
        <taxon>Lophotrochozoa</taxon>
        <taxon>Platyhelminthes</taxon>
        <taxon>Monogenea</taxon>
        <taxon>Polyopisthocotylea</taxon>
        <taxon>Polystomatidea</taxon>
        <taxon>Polystomatidae</taxon>
        <taxon>Protopolystoma</taxon>
    </lineage>
</organism>
<protein>
    <submittedName>
        <fullName evidence="1">Uncharacterized protein</fullName>
    </submittedName>
</protein>